<proteinExistence type="predicted"/>
<dbReference type="Proteomes" id="UP001165064">
    <property type="component" value="Unassembled WGS sequence"/>
</dbReference>
<reference evidence="1" key="1">
    <citation type="submission" date="2023-04" db="EMBL/GenBank/DDBJ databases">
        <title>Ambrosiozyma monospora NBRC 10751.</title>
        <authorList>
            <person name="Ichikawa N."/>
            <person name="Sato H."/>
            <person name="Tonouchi N."/>
        </authorList>
    </citation>
    <scope>NUCLEOTIDE SEQUENCE</scope>
    <source>
        <strain evidence="1">NBRC 10751</strain>
    </source>
</reference>
<gene>
    <name evidence="1" type="ORF">Amon02_000958000</name>
</gene>
<protein>
    <submittedName>
        <fullName evidence="1">Unnamed protein product</fullName>
    </submittedName>
</protein>
<organism evidence="1 2">
    <name type="scientific">Ambrosiozyma monospora</name>
    <name type="common">Yeast</name>
    <name type="synonym">Endomycopsis monosporus</name>
    <dbReference type="NCBI Taxonomy" id="43982"/>
    <lineage>
        <taxon>Eukaryota</taxon>
        <taxon>Fungi</taxon>
        <taxon>Dikarya</taxon>
        <taxon>Ascomycota</taxon>
        <taxon>Saccharomycotina</taxon>
        <taxon>Pichiomycetes</taxon>
        <taxon>Pichiales</taxon>
        <taxon>Pichiaceae</taxon>
        <taxon>Ambrosiozyma</taxon>
    </lineage>
</organism>
<keyword evidence="2" id="KW-1185">Reference proteome</keyword>
<accession>A0ACB5TTU8</accession>
<evidence type="ECO:0000313" key="2">
    <source>
        <dbReference type="Proteomes" id="UP001165064"/>
    </source>
</evidence>
<evidence type="ECO:0000313" key="1">
    <source>
        <dbReference type="EMBL" id="GME94478.1"/>
    </source>
</evidence>
<comment type="caution">
    <text evidence="1">The sequence shown here is derived from an EMBL/GenBank/DDBJ whole genome shotgun (WGS) entry which is preliminary data.</text>
</comment>
<sequence length="322" mass="36918">MKPRGGDKTFYKSKDLFFGLVLSIIAQLLKINVVDSKIKSQILDISESVLTKSEYHCHLQNVNLLSQLIEIDGSKFCSDDVSAVVKILEEMWDMLIVDRLILSQKNLHQAFIRLLLNKTLLKVSITDESISERMFKIADDIVSKSYGRKALLPVLFKVVSDYQLQDNSDFEKTTWLAKLLVRGAFLLQNIMNVFKLDIIIAGIYDKGLNLSGIPLYKQAYGDPEVSYKIYINVITASVKSSAFALQTWNYILNNDQIFHFLRPLKRTDTGEQWKRIQLLVLMVISMKRLEQTDLIRLITKTMVPKLFKEASPLCRTIDPYGL</sequence>
<name>A0ACB5TTU8_AMBMO</name>
<dbReference type="EMBL" id="BSXS01009056">
    <property type="protein sequence ID" value="GME94478.1"/>
    <property type="molecule type" value="Genomic_DNA"/>
</dbReference>